<proteinExistence type="predicted"/>
<feature type="region of interest" description="Disordered" evidence="1">
    <location>
        <begin position="54"/>
        <end position="91"/>
    </location>
</feature>
<dbReference type="EMBL" id="JAHIBW010000008">
    <property type="protein sequence ID" value="KAG7308749.1"/>
    <property type="molecule type" value="Genomic_DNA"/>
</dbReference>
<name>A0ABQ7QUM9_PLUXY</name>
<evidence type="ECO:0000256" key="1">
    <source>
        <dbReference type="SAM" id="MobiDB-lite"/>
    </source>
</evidence>
<dbReference type="Proteomes" id="UP000823941">
    <property type="component" value="Chromosome 8"/>
</dbReference>
<evidence type="ECO:0000313" key="2">
    <source>
        <dbReference type="EMBL" id="KAG7308749.1"/>
    </source>
</evidence>
<keyword evidence="3" id="KW-1185">Reference proteome</keyword>
<protein>
    <submittedName>
        <fullName evidence="2">Uncharacterized protein</fullName>
    </submittedName>
</protein>
<comment type="caution">
    <text evidence="2">The sequence shown here is derived from an EMBL/GenBank/DDBJ whole genome shotgun (WGS) entry which is preliminary data.</text>
</comment>
<organism evidence="2 3">
    <name type="scientific">Plutella xylostella</name>
    <name type="common">Diamondback moth</name>
    <name type="synonym">Plutella maculipennis</name>
    <dbReference type="NCBI Taxonomy" id="51655"/>
    <lineage>
        <taxon>Eukaryota</taxon>
        <taxon>Metazoa</taxon>
        <taxon>Ecdysozoa</taxon>
        <taxon>Arthropoda</taxon>
        <taxon>Hexapoda</taxon>
        <taxon>Insecta</taxon>
        <taxon>Pterygota</taxon>
        <taxon>Neoptera</taxon>
        <taxon>Endopterygota</taxon>
        <taxon>Lepidoptera</taxon>
        <taxon>Glossata</taxon>
        <taxon>Ditrysia</taxon>
        <taxon>Yponomeutoidea</taxon>
        <taxon>Plutellidae</taxon>
        <taxon>Plutella</taxon>
    </lineage>
</organism>
<evidence type="ECO:0000313" key="3">
    <source>
        <dbReference type="Proteomes" id="UP000823941"/>
    </source>
</evidence>
<gene>
    <name evidence="2" type="ORF">JYU34_005980</name>
</gene>
<feature type="compositionally biased region" description="Basic and acidic residues" evidence="1">
    <location>
        <begin position="55"/>
        <end position="67"/>
    </location>
</feature>
<reference evidence="2 3" key="1">
    <citation type="submission" date="2021-06" db="EMBL/GenBank/DDBJ databases">
        <title>A haploid diamondback moth (Plutella xylostella L.) genome assembly resolves 31 chromosomes and identifies a diamide resistance mutation.</title>
        <authorList>
            <person name="Ward C.M."/>
            <person name="Perry K.D."/>
            <person name="Baker G."/>
            <person name="Powis K."/>
            <person name="Heckel D.G."/>
            <person name="Baxter S.W."/>
        </authorList>
    </citation>
    <scope>NUCLEOTIDE SEQUENCE [LARGE SCALE GENOMIC DNA]</scope>
    <source>
        <strain evidence="2 3">LV</strain>
        <tissue evidence="2">Single pupa</tissue>
    </source>
</reference>
<sequence length="91" mass="10175">MFAQNWSLAGQSLEVERCLELVLLGFRSERPCCLIKDYAAAALTCRVHSSPHYMARRDTDRSERPAGDDLGAPALTCTEHRQGGTSAHWRK</sequence>
<accession>A0ABQ7QUM9</accession>